<feature type="domain" description="CN hydrolase" evidence="2">
    <location>
        <begin position="1"/>
        <end position="243"/>
    </location>
</feature>
<dbReference type="SUPFAM" id="SSF56317">
    <property type="entry name" value="Carbon-nitrogen hydrolase"/>
    <property type="match status" value="1"/>
</dbReference>
<dbReference type="Gene3D" id="3.60.110.10">
    <property type="entry name" value="Carbon-nitrogen hydrolase"/>
    <property type="match status" value="1"/>
</dbReference>
<evidence type="ECO:0000313" key="3">
    <source>
        <dbReference type="EMBL" id="SFL72703.1"/>
    </source>
</evidence>
<dbReference type="STRING" id="334253.SAMN04487943_103303"/>
<comment type="similarity">
    <text evidence="1">Belongs to the carbon-nitrogen hydrolase superfamily. NIT1/NIT2 family.</text>
</comment>
<evidence type="ECO:0000259" key="2">
    <source>
        <dbReference type="PROSITE" id="PS50263"/>
    </source>
</evidence>
<gene>
    <name evidence="3" type="ORF">SAMN04487943_103303</name>
</gene>
<dbReference type="AlphaFoldDB" id="A0A1I4K2E7"/>
<protein>
    <submittedName>
        <fullName evidence="3">Carbon-nitrogen hydrolase</fullName>
    </submittedName>
</protein>
<dbReference type="InterPro" id="IPR036526">
    <property type="entry name" value="C-N_Hydrolase_sf"/>
</dbReference>
<dbReference type="PROSITE" id="PS50263">
    <property type="entry name" value="CN_HYDROLASE"/>
    <property type="match status" value="1"/>
</dbReference>
<sequence length="268" mass="30536">MKIQLFQIEIIEGEVKQNENHIKTLFEEKLETDTEIVVIPEMWNNGYDLQHLVEKADIDLTRSLPFIQSLATKYHVDIIAGSVSNKRDDNIYNTAFAVSKTGELLYQKDKTHLVPMLDEHYYLTGGNGVPEVFEINDTKASQIICYDLRFPEITRYPAYQGAKIVFYVAQWTTKNLNHWRSLLKARAIENGIYVIACNSVGDVNNENHVGNTYAGHSIVIDPNGNIVEEAGNQEATLTAEVDIQKVAEQQQNIPIFENLRPDVYKYAE</sequence>
<dbReference type="InterPro" id="IPR003010">
    <property type="entry name" value="C-N_Hydrolase"/>
</dbReference>
<dbReference type="PANTHER" id="PTHR23088:SF27">
    <property type="entry name" value="DEAMINATED GLUTATHIONE AMIDASE"/>
    <property type="match status" value="1"/>
</dbReference>
<dbReference type="EMBL" id="FOTR01000003">
    <property type="protein sequence ID" value="SFL72703.1"/>
    <property type="molecule type" value="Genomic_DNA"/>
</dbReference>
<name>A0A1I4K2E7_9BACI</name>
<dbReference type="Pfam" id="PF00795">
    <property type="entry name" value="CN_hydrolase"/>
    <property type="match status" value="1"/>
</dbReference>
<dbReference type="OrthoDB" id="9811121at2"/>
<evidence type="ECO:0000313" key="4">
    <source>
        <dbReference type="Proteomes" id="UP000198565"/>
    </source>
</evidence>
<accession>A0A1I4K2E7</accession>
<dbReference type="Proteomes" id="UP000198565">
    <property type="component" value="Unassembled WGS sequence"/>
</dbReference>
<dbReference type="RefSeq" id="WP_091482947.1">
    <property type="nucleotide sequence ID" value="NZ_FOTR01000003.1"/>
</dbReference>
<dbReference type="PANTHER" id="PTHR23088">
    <property type="entry name" value="NITRILASE-RELATED"/>
    <property type="match status" value="1"/>
</dbReference>
<dbReference type="GO" id="GO:0016787">
    <property type="term" value="F:hydrolase activity"/>
    <property type="evidence" value="ECO:0007669"/>
    <property type="project" value="UniProtKB-KW"/>
</dbReference>
<organism evidence="3 4">
    <name type="scientific">Gracilibacillus orientalis</name>
    <dbReference type="NCBI Taxonomy" id="334253"/>
    <lineage>
        <taxon>Bacteria</taxon>
        <taxon>Bacillati</taxon>
        <taxon>Bacillota</taxon>
        <taxon>Bacilli</taxon>
        <taxon>Bacillales</taxon>
        <taxon>Bacillaceae</taxon>
        <taxon>Gracilibacillus</taxon>
    </lineage>
</organism>
<keyword evidence="3" id="KW-0378">Hydrolase</keyword>
<reference evidence="4" key="1">
    <citation type="submission" date="2016-10" db="EMBL/GenBank/DDBJ databases">
        <authorList>
            <person name="Varghese N."/>
            <person name="Submissions S."/>
        </authorList>
    </citation>
    <scope>NUCLEOTIDE SEQUENCE [LARGE SCALE GENOMIC DNA]</scope>
    <source>
        <strain evidence="4">CGMCC 1.4250</strain>
    </source>
</reference>
<keyword evidence="4" id="KW-1185">Reference proteome</keyword>
<proteinExistence type="inferred from homology"/>
<evidence type="ECO:0000256" key="1">
    <source>
        <dbReference type="ARBA" id="ARBA00010613"/>
    </source>
</evidence>
<dbReference type="CDD" id="cd07583">
    <property type="entry name" value="nitrilase_5"/>
    <property type="match status" value="1"/>
</dbReference>